<name>A0ABX0U968_9FLAO</name>
<feature type="domain" description="HTH cro/C1-type" evidence="5">
    <location>
        <begin position="5"/>
        <end position="52"/>
    </location>
</feature>
<dbReference type="CDD" id="cd06267">
    <property type="entry name" value="PBP1_LacI_sugar_binding-like"/>
    <property type="match status" value="1"/>
</dbReference>
<sequence length="335" mass="38221">MKRTTIKDVAKKLNVSVSTVSRAFNNKYDIKEETKELIIKTAKELGYRPNPIARKLIQQRSYNIGIIVPEFVNSYFPDVIMEAQKVLIDKGYQVLIMQSNDSSETELKNLETLLDNMVDGLIVSLIREDDNIEKYKELLDDKMPIVFFNRVADKLDACKVVFDDFKWAFFATEHLILQGYEDIVYLSGPKHMRLSLNRIMGFEKAHRKHRRDVGKIIPCGFSMEEGAKAARQMIENNQVPRAIFAANDHCAIGAMRVFKEYGYNIPKDVAIVGFTESRLAEHIHPTLTTVEQPTKDIGITAANLLIEQLENKGMFVPQTIVLNGRLNVRESSVTH</sequence>
<gene>
    <name evidence="6" type="ORF">FHR24_001825</name>
</gene>
<keyword evidence="7" id="KW-1185">Reference proteome</keyword>
<dbReference type="SUPFAM" id="SSF47413">
    <property type="entry name" value="lambda repressor-like DNA-binding domains"/>
    <property type="match status" value="1"/>
</dbReference>
<dbReference type="InterPro" id="IPR001387">
    <property type="entry name" value="Cro/C1-type_HTH"/>
</dbReference>
<dbReference type="InterPro" id="IPR046335">
    <property type="entry name" value="LacI/GalR-like_sensor"/>
</dbReference>
<dbReference type="Gene3D" id="1.10.260.40">
    <property type="entry name" value="lambda repressor-like DNA-binding domains"/>
    <property type="match status" value="1"/>
</dbReference>
<dbReference type="EMBL" id="JAASQL010000002">
    <property type="protein sequence ID" value="NIJ45357.1"/>
    <property type="molecule type" value="Genomic_DNA"/>
</dbReference>
<evidence type="ECO:0000256" key="2">
    <source>
        <dbReference type="ARBA" id="ARBA00023125"/>
    </source>
</evidence>
<dbReference type="SMART" id="SM00354">
    <property type="entry name" value="HTH_LACI"/>
    <property type="match status" value="1"/>
</dbReference>
<comment type="caution">
    <text evidence="6">The sequence shown here is derived from an EMBL/GenBank/DDBJ whole genome shotgun (WGS) entry which is preliminary data.</text>
</comment>
<dbReference type="Gene3D" id="3.40.50.2300">
    <property type="match status" value="2"/>
</dbReference>
<dbReference type="PANTHER" id="PTHR30146:SF109">
    <property type="entry name" value="HTH-TYPE TRANSCRIPTIONAL REGULATOR GALS"/>
    <property type="match status" value="1"/>
</dbReference>
<dbReference type="InterPro" id="IPR010982">
    <property type="entry name" value="Lambda_DNA-bd_dom_sf"/>
</dbReference>
<dbReference type="PANTHER" id="PTHR30146">
    <property type="entry name" value="LACI-RELATED TRANSCRIPTIONAL REPRESSOR"/>
    <property type="match status" value="1"/>
</dbReference>
<dbReference type="InterPro" id="IPR028082">
    <property type="entry name" value="Peripla_BP_I"/>
</dbReference>
<evidence type="ECO:0000256" key="3">
    <source>
        <dbReference type="ARBA" id="ARBA00023163"/>
    </source>
</evidence>
<evidence type="ECO:0000256" key="1">
    <source>
        <dbReference type="ARBA" id="ARBA00023015"/>
    </source>
</evidence>
<feature type="domain" description="HTH lacI-type" evidence="4">
    <location>
        <begin position="4"/>
        <end position="58"/>
    </location>
</feature>
<evidence type="ECO:0000259" key="5">
    <source>
        <dbReference type="PROSITE" id="PS50943"/>
    </source>
</evidence>
<dbReference type="CDD" id="cd01392">
    <property type="entry name" value="HTH_LacI"/>
    <property type="match status" value="1"/>
</dbReference>
<dbReference type="Pfam" id="PF13377">
    <property type="entry name" value="Peripla_BP_3"/>
    <property type="match status" value="1"/>
</dbReference>
<evidence type="ECO:0000313" key="7">
    <source>
        <dbReference type="Proteomes" id="UP000745859"/>
    </source>
</evidence>
<keyword evidence="2 6" id="KW-0238">DNA-binding</keyword>
<organism evidence="6 7">
    <name type="scientific">Wenyingzhuangia heitensis</name>
    <dbReference type="NCBI Taxonomy" id="1487859"/>
    <lineage>
        <taxon>Bacteria</taxon>
        <taxon>Pseudomonadati</taxon>
        <taxon>Bacteroidota</taxon>
        <taxon>Flavobacteriia</taxon>
        <taxon>Flavobacteriales</taxon>
        <taxon>Flavobacteriaceae</taxon>
        <taxon>Wenyingzhuangia</taxon>
    </lineage>
</organism>
<keyword evidence="3" id="KW-0804">Transcription</keyword>
<dbReference type="GO" id="GO:0003677">
    <property type="term" value="F:DNA binding"/>
    <property type="evidence" value="ECO:0007669"/>
    <property type="project" value="UniProtKB-KW"/>
</dbReference>
<reference evidence="6 7" key="1">
    <citation type="submission" date="2020-03" db="EMBL/GenBank/DDBJ databases">
        <title>Genomic Encyclopedia of Type Strains, Phase IV (KMG-IV): sequencing the most valuable type-strain genomes for metagenomic binning, comparative biology and taxonomic classification.</title>
        <authorList>
            <person name="Goeker M."/>
        </authorList>
    </citation>
    <scope>NUCLEOTIDE SEQUENCE [LARGE SCALE GENOMIC DNA]</scope>
    <source>
        <strain evidence="6 7">DSM 101599</strain>
    </source>
</reference>
<protein>
    <submittedName>
        <fullName evidence="6">DNA-binding LacI/PurR family transcriptional regulator</fullName>
    </submittedName>
</protein>
<dbReference type="Pfam" id="PF00356">
    <property type="entry name" value="LacI"/>
    <property type="match status" value="1"/>
</dbReference>
<evidence type="ECO:0000313" key="6">
    <source>
        <dbReference type="EMBL" id="NIJ45357.1"/>
    </source>
</evidence>
<dbReference type="PROSITE" id="PS50943">
    <property type="entry name" value="HTH_CROC1"/>
    <property type="match status" value="1"/>
</dbReference>
<dbReference type="SUPFAM" id="SSF53822">
    <property type="entry name" value="Periplasmic binding protein-like I"/>
    <property type="match status" value="1"/>
</dbReference>
<accession>A0ABX0U968</accession>
<proteinExistence type="predicted"/>
<evidence type="ECO:0000259" key="4">
    <source>
        <dbReference type="PROSITE" id="PS50932"/>
    </source>
</evidence>
<dbReference type="InterPro" id="IPR000843">
    <property type="entry name" value="HTH_LacI"/>
</dbReference>
<dbReference type="PROSITE" id="PS50932">
    <property type="entry name" value="HTH_LACI_2"/>
    <property type="match status" value="1"/>
</dbReference>
<dbReference type="Proteomes" id="UP000745859">
    <property type="component" value="Unassembled WGS sequence"/>
</dbReference>
<keyword evidence="1" id="KW-0805">Transcription regulation</keyword>
<dbReference type="RefSeq" id="WP_167187273.1">
    <property type="nucleotide sequence ID" value="NZ_JAASQL010000002.1"/>
</dbReference>